<gene>
    <name evidence="2" type="ORF">DPBNPPHM_03245</name>
</gene>
<evidence type="ECO:0000313" key="2">
    <source>
        <dbReference type="EMBL" id="CAA0094873.1"/>
    </source>
</evidence>
<keyword evidence="1" id="KW-0472">Membrane</keyword>
<name>A0A5S9NNC3_9GAMM</name>
<proteinExistence type="predicted"/>
<accession>A0A5S9NNC3</accession>
<protein>
    <submittedName>
        <fullName evidence="2">Uncharacterized protein</fullName>
    </submittedName>
</protein>
<organism evidence="2 3">
    <name type="scientific">BD1-7 clade bacterium</name>
    <dbReference type="NCBI Taxonomy" id="2029982"/>
    <lineage>
        <taxon>Bacteria</taxon>
        <taxon>Pseudomonadati</taxon>
        <taxon>Pseudomonadota</taxon>
        <taxon>Gammaproteobacteria</taxon>
        <taxon>Cellvibrionales</taxon>
        <taxon>Spongiibacteraceae</taxon>
        <taxon>BD1-7 clade</taxon>
    </lineage>
</organism>
<dbReference type="EMBL" id="CACSII010000003">
    <property type="protein sequence ID" value="CAA0094873.1"/>
    <property type="molecule type" value="Genomic_DNA"/>
</dbReference>
<keyword evidence="1" id="KW-0812">Transmembrane</keyword>
<reference evidence="2 3" key="1">
    <citation type="submission" date="2019-11" db="EMBL/GenBank/DDBJ databases">
        <authorList>
            <person name="Holert J."/>
        </authorList>
    </citation>
    <scope>NUCLEOTIDE SEQUENCE [LARGE SCALE GENOMIC DNA]</scope>
    <source>
        <strain evidence="2">BC5_2</strain>
    </source>
</reference>
<dbReference type="AlphaFoldDB" id="A0A5S9NNC3"/>
<keyword evidence="1" id="KW-1133">Transmembrane helix</keyword>
<sequence>MSVANALQTSCTLSKTSELRNVSAGMPQIYKLPALPVRRRYFWRSALVNMLLIGNVAALAIQSLLLRRYPLYSVLLCVIAELFWVKRSLQLAESLEMQCVSEVNKI</sequence>
<evidence type="ECO:0000256" key="1">
    <source>
        <dbReference type="SAM" id="Phobius"/>
    </source>
</evidence>
<evidence type="ECO:0000313" key="3">
    <source>
        <dbReference type="Proteomes" id="UP000434580"/>
    </source>
</evidence>
<feature type="transmembrane region" description="Helical" evidence="1">
    <location>
        <begin position="41"/>
        <end position="63"/>
    </location>
</feature>
<dbReference type="Proteomes" id="UP000434580">
    <property type="component" value="Unassembled WGS sequence"/>
</dbReference>